<dbReference type="GO" id="GO:0007015">
    <property type="term" value="P:actin filament organization"/>
    <property type="evidence" value="ECO:0007669"/>
    <property type="project" value="TreeGrafter"/>
</dbReference>
<comment type="caution">
    <text evidence="3">The sequence shown here is derived from an EMBL/GenBank/DDBJ whole genome shotgun (WGS) entry which is preliminary data.</text>
</comment>
<dbReference type="GO" id="GO:0006897">
    <property type="term" value="P:endocytosis"/>
    <property type="evidence" value="ECO:0007669"/>
    <property type="project" value="InterPro"/>
</dbReference>
<feature type="coiled-coil region" evidence="1">
    <location>
        <begin position="170"/>
        <end position="206"/>
    </location>
</feature>
<evidence type="ECO:0000313" key="4">
    <source>
        <dbReference type="Proteomes" id="UP000684084"/>
    </source>
</evidence>
<dbReference type="GO" id="GO:0048268">
    <property type="term" value="P:clathrin coat assembly"/>
    <property type="evidence" value="ECO:0007669"/>
    <property type="project" value="TreeGrafter"/>
</dbReference>
<feature type="domain" description="I/LWEQ" evidence="2">
    <location>
        <begin position="1"/>
        <end position="211"/>
    </location>
</feature>
<dbReference type="PROSITE" id="PS50945">
    <property type="entry name" value="I_LWEQ"/>
    <property type="match status" value="1"/>
</dbReference>
<dbReference type="GO" id="GO:0032051">
    <property type="term" value="F:clathrin light chain binding"/>
    <property type="evidence" value="ECO:0007669"/>
    <property type="project" value="TreeGrafter"/>
</dbReference>
<name>A0A916EAM5_9GLOM</name>
<protein>
    <recommendedName>
        <fullName evidence="2">I/LWEQ domain-containing protein</fullName>
    </recommendedName>
</protein>
<keyword evidence="1" id="KW-0175">Coiled coil</keyword>
<dbReference type="GO" id="GO:0080025">
    <property type="term" value="F:phosphatidylinositol-3,5-bisphosphate binding"/>
    <property type="evidence" value="ECO:0007669"/>
    <property type="project" value="TreeGrafter"/>
</dbReference>
<dbReference type="GO" id="GO:0030479">
    <property type="term" value="C:actin cortical patch"/>
    <property type="evidence" value="ECO:0007669"/>
    <property type="project" value="TreeGrafter"/>
</dbReference>
<dbReference type="AlphaFoldDB" id="A0A916EAM5"/>
<evidence type="ECO:0000259" key="2">
    <source>
        <dbReference type="PROSITE" id="PS50945"/>
    </source>
</evidence>
<accession>A0A916EAM5</accession>
<reference evidence="3" key="1">
    <citation type="submission" date="2020-05" db="EMBL/GenBank/DDBJ databases">
        <authorList>
            <person name="Rincon C."/>
            <person name="Sanders R I."/>
            <person name="Robbins C."/>
            <person name="Chaturvedi A."/>
        </authorList>
    </citation>
    <scope>NUCLEOTIDE SEQUENCE</scope>
    <source>
        <strain evidence="3">CHB12</strain>
    </source>
</reference>
<organism evidence="3 4">
    <name type="scientific">Rhizophagus irregularis</name>
    <dbReference type="NCBI Taxonomy" id="588596"/>
    <lineage>
        <taxon>Eukaryota</taxon>
        <taxon>Fungi</taxon>
        <taxon>Fungi incertae sedis</taxon>
        <taxon>Mucoromycota</taxon>
        <taxon>Glomeromycotina</taxon>
        <taxon>Glomeromycetes</taxon>
        <taxon>Glomerales</taxon>
        <taxon>Glomeraceae</taxon>
        <taxon>Rhizophagus</taxon>
    </lineage>
</organism>
<dbReference type="GO" id="GO:0035615">
    <property type="term" value="F:clathrin adaptor activity"/>
    <property type="evidence" value="ECO:0007669"/>
    <property type="project" value="TreeGrafter"/>
</dbReference>
<dbReference type="EMBL" id="CAGKOT010000031">
    <property type="protein sequence ID" value="CAB5372575.1"/>
    <property type="molecule type" value="Genomic_DNA"/>
</dbReference>
<evidence type="ECO:0000256" key="1">
    <source>
        <dbReference type="SAM" id="Coils"/>
    </source>
</evidence>
<dbReference type="Pfam" id="PF01608">
    <property type="entry name" value="I_LWEQ"/>
    <property type="match status" value="1"/>
</dbReference>
<gene>
    <name evidence="3" type="ORF">CHRIB12_LOCUS13600</name>
</gene>
<dbReference type="InterPro" id="IPR002558">
    <property type="entry name" value="ILWEQ_dom"/>
</dbReference>
<dbReference type="SMART" id="SM00307">
    <property type="entry name" value="ILWEQ"/>
    <property type="match status" value="1"/>
</dbReference>
<dbReference type="InterPro" id="IPR030224">
    <property type="entry name" value="Sla2_fam"/>
</dbReference>
<dbReference type="GO" id="GO:0051015">
    <property type="term" value="F:actin filament binding"/>
    <property type="evidence" value="ECO:0007669"/>
    <property type="project" value="TreeGrafter"/>
</dbReference>
<sequence>MSQPRDAGLTASELNIHDAILESALAVTNAIANLIKCATDSQEEIVAQGRGSSSHAAFYKKNNRWTEGLISAAKAIAVATNLLIETADGVIHKTHNLEQLIVASNEVAAATAQLVAASRVKADFMSKTQDRLETASRAVTEACKALVKAVKTIAAKQLEQQEASVDYSKLTRYEFKVTEMEQQVEILKLEKELTNARKKLAELRKFSYHDEEEE</sequence>
<dbReference type="Proteomes" id="UP000684084">
    <property type="component" value="Unassembled WGS sequence"/>
</dbReference>
<evidence type="ECO:0000313" key="3">
    <source>
        <dbReference type="EMBL" id="CAB5372575.1"/>
    </source>
</evidence>
<dbReference type="PANTHER" id="PTHR10407:SF15">
    <property type="entry name" value="HUNTINGTIN INTERACTING PROTEIN 1"/>
    <property type="match status" value="1"/>
</dbReference>
<dbReference type="GO" id="GO:0030136">
    <property type="term" value="C:clathrin-coated vesicle"/>
    <property type="evidence" value="ECO:0007669"/>
    <property type="project" value="TreeGrafter"/>
</dbReference>
<dbReference type="OrthoDB" id="10262320at2759"/>
<dbReference type="PANTHER" id="PTHR10407">
    <property type="entry name" value="HUNTINGTIN INTERACTING PROTEIN 1"/>
    <property type="match status" value="1"/>
</dbReference>
<dbReference type="GO" id="GO:0043325">
    <property type="term" value="F:phosphatidylinositol-3,4-bisphosphate binding"/>
    <property type="evidence" value="ECO:0007669"/>
    <property type="project" value="TreeGrafter"/>
</dbReference>
<proteinExistence type="predicted"/>
<dbReference type="VEuPathDB" id="FungiDB:RhiirFUN_020353"/>